<proteinExistence type="predicted"/>
<dbReference type="OrthoDB" id="3140657at2759"/>
<protein>
    <recommendedName>
        <fullName evidence="4">F-box domain-containing protein</fullName>
    </recommendedName>
</protein>
<keyword evidence="3" id="KW-1185">Reference proteome</keyword>
<dbReference type="EMBL" id="CABFOC020000038">
    <property type="protein sequence ID" value="CAH0050871.1"/>
    <property type="molecule type" value="Genomic_DNA"/>
</dbReference>
<reference evidence="3" key="1">
    <citation type="submission" date="2019-06" db="EMBL/GenBank/DDBJ databases">
        <authorList>
            <person name="Broberg M."/>
        </authorList>
    </citation>
    <scope>NUCLEOTIDE SEQUENCE [LARGE SCALE GENOMIC DNA]</scope>
</reference>
<sequence length="486" mass="57230">MELKDMPIEMIDTIIRHLFEHDDQWDAPGGENCIYIADARLVCRQWNSLASRHLFHALHLRHEPKWLERWNELMDMDVVKQCTKRVHIDSSPVPFKTRNEFWVIYQKQGVYPAYTDALTRIIDLKNLTAVSFHYTKTCRTHEDLYYEEDVETESTRILNLFHFFHVLKRRMVESPNASPIRSLTIENLQNLILPDLTSTDAFQSVMRELTSLHLVVGEERNSLDSEMMLDLHRPERLGFEPHLRNHWIAPIAGQLTSLTLMFQVCWGVMPAIFDTSDLYFPHLRVLHLGAYGIAYPNQFDWVLRNKGIQTLRLDRCFIGSYFRFNNKLRQQWGIDNTGWVQLPKGSFGFGDDDDDEVFTFNGTWEDVFNSIREELPALTDFRFDYMYIPENEDYETFLRRPDLMKNDKPHAARYSAFDTGWCDGWIANQGPMEFGDNNPSPSAPGPRPRYYNVVHKLSREKETYEEDLRGLEALVAETRKRLYLLE</sequence>
<dbReference type="Proteomes" id="UP000775872">
    <property type="component" value="Unassembled WGS sequence"/>
</dbReference>
<name>A0A9P0EFU0_9HYPO</name>
<gene>
    <name evidence="2" type="ORF">CSOL1703_00014118</name>
</gene>
<evidence type="ECO:0000313" key="3">
    <source>
        <dbReference type="Proteomes" id="UP000775872"/>
    </source>
</evidence>
<dbReference type="AlphaFoldDB" id="A0A9P0EFU0"/>
<comment type="caution">
    <text evidence="2">The sequence shown here is derived from an EMBL/GenBank/DDBJ whole genome shotgun (WGS) entry which is preliminary data.</text>
</comment>
<reference evidence="2 3" key="2">
    <citation type="submission" date="2021-10" db="EMBL/GenBank/DDBJ databases">
        <authorList>
            <person name="Piombo E."/>
        </authorList>
    </citation>
    <scope>NUCLEOTIDE SEQUENCE [LARGE SCALE GENOMIC DNA]</scope>
</reference>
<dbReference type="PANTHER" id="PTHR42057:SF2">
    <property type="entry name" value="F-BOX DOMAIN PROTEIN (AFU_ORTHOLOGUE AFUA_4G00200)-RELATED"/>
    <property type="match status" value="1"/>
</dbReference>
<feature type="coiled-coil region" evidence="1">
    <location>
        <begin position="454"/>
        <end position="481"/>
    </location>
</feature>
<evidence type="ECO:0000313" key="2">
    <source>
        <dbReference type="EMBL" id="CAH0050871.1"/>
    </source>
</evidence>
<accession>A0A9P0EFU0</accession>
<dbReference type="PANTHER" id="PTHR42057">
    <property type="entry name" value="F-BOX DOMAIN PROTEIN (AFU_ORTHOLOGUE AFUA_4G00200)"/>
    <property type="match status" value="1"/>
</dbReference>
<keyword evidence="1" id="KW-0175">Coiled coil</keyword>
<evidence type="ECO:0000256" key="1">
    <source>
        <dbReference type="SAM" id="Coils"/>
    </source>
</evidence>
<evidence type="ECO:0008006" key="4">
    <source>
        <dbReference type="Google" id="ProtNLM"/>
    </source>
</evidence>
<organism evidence="2 3">
    <name type="scientific">Clonostachys solani</name>
    <dbReference type="NCBI Taxonomy" id="160281"/>
    <lineage>
        <taxon>Eukaryota</taxon>
        <taxon>Fungi</taxon>
        <taxon>Dikarya</taxon>
        <taxon>Ascomycota</taxon>
        <taxon>Pezizomycotina</taxon>
        <taxon>Sordariomycetes</taxon>
        <taxon>Hypocreomycetidae</taxon>
        <taxon>Hypocreales</taxon>
        <taxon>Bionectriaceae</taxon>
        <taxon>Clonostachys</taxon>
    </lineage>
</organism>